<proteinExistence type="inferred from homology"/>
<evidence type="ECO:0000256" key="1">
    <source>
        <dbReference type="ARBA" id="ARBA00007992"/>
    </source>
</evidence>
<dbReference type="EMBL" id="BOLY01000007">
    <property type="protein sequence ID" value="GIZ47805.1"/>
    <property type="molecule type" value="Genomic_DNA"/>
</dbReference>
<dbReference type="PRINTS" id="PR00420">
    <property type="entry name" value="RNGMNOXGNASE"/>
</dbReference>
<dbReference type="AlphaFoldDB" id="A0A9P3FL18"/>
<evidence type="ECO:0000313" key="9">
    <source>
        <dbReference type="Proteomes" id="UP000825890"/>
    </source>
</evidence>
<comment type="similarity">
    <text evidence="1">Belongs to the paxM FAD-dependent monooxygenase family.</text>
</comment>
<protein>
    <recommendedName>
        <fullName evidence="7">FAD-binding domain-containing protein</fullName>
    </recommendedName>
</protein>
<accession>A0A9P3FL18</accession>
<dbReference type="RefSeq" id="XP_044662292.1">
    <property type="nucleotide sequence ID" value="XM_044806357.1"/>
</dbReference>
<gene>
    <name evidence="8" type="ORF">CKM354_001088700</name>
</gene>
<feature type="domain" description="FAD-binding" evidence="7">
    <location>
        <begin position="5"/>
        <end position="357"/>
    </location>
</feature>
<evidence type="ECO:0000313" key="8">
    <source>
        <dbReference type="EMBL" id="GIZ47805.1"/>
    </source>
</evidence>
<keyword evidence="3" id="KW-0274">FAD</keyword>
<name>A0A9P3FL18_9PEZI</name>
<dbReference type="GeneID" id="68296462"/>
<reference evidence="8 9" key="1">
    <citation type="submission" date="2021-01" db="EMBL/GenBank/DDBJ databases">
        <title>Cercospora kikuchii MAFF 305040 whole genome shotgun sequence.</title>
        <authorList>
            <person name="Kashiwa T."/>
            <person name="Suzuki T."/>
        </authorList>
    </citation>
    <scope>NUCLEOTIDE SEQUENCE [LARGE SCALE GENOMIC DNA]</scope>
    <source>
        <strain evidence="8 9">MAFF 305040</strain>
    </source>
</reference>
<dbReference type="InterPro" id="IPR050493">
    <property type="entry name" value="FAD-dep_Monooxygenase_BioMet"/>
</dbReference>
<dbReference type="PANTHER" id="PTHR13789:SF147">
    <property type="entry name" value="PUTATIVE (AFU_ORTHOLOGUE AFUA_2G01950)-RELATED"/>
    <property type="match status" value="1"/>
</dbReference>
<dbReference type="InterPro" id="IPR036188">
    <property type="entry name" value="FAD/NAD-bd_sf"/>
</dbReference>
<dbReference type="Proteomes" id="UP000825890">
    <property type="component" value="Unassembled WGS sequence"/>
</dbReference>
<keyword evidence="2" id="KW-0285">Flavoprotein</keyword>
<evidence type="ECO:0000256" key="3">
    <source>
        <dbReference type="ARBA" id="ARBA00022827"/>
    </source>
</evidence>
<feature type="region of interest" description="Disordered" evidence="6">
    <location>
        <begin position="411"/>
        <end position="438"/>
    </location>
</feature>
<comment type="caution">
    <text evidence="8">The sequence shown here is derived from an EMBL/GenBank/DDBJ whole genome shotgun (WGS) entry which is preliminary data.</text>
</comment>
<dbReference type="SUPFAM" id="SSF51905">
    <property type="entry name" value="FAD/NAD(P)-binding domain"/>
    <property type="match status" value="1"/>
</dbReference>
<dbReference type="Pfam" id="PF01494">
    <property type="entry name" value="FAD_binding_3"/>
    <property type="match status" value="1"/>
</dbReference>
<keyword evidence="4" id="KW-0560">Oxidoreductase</keyword>
<feature type="compositionally biased region" description="Basic and acidic residues" evidence="6">
    <location>
        <begin position="426"/>
        <end position="438"/>
    </location>
</feature>
<evidence type="ECO:0000256" key="5">
    <source>
        <dbReference type="ARBA" id="ARBA00023033"/>
    </source>
</evidence>
<dbReference type="InterPro" id="IPR002938">
    <property type="entry name" value="FAD-bd"/>
</dbReference>
<keyword evidence="5" id="KW-0503">Monooxygenase</keyword>
<dbReference type="GO" id="GO:0004497">
    <property type="term" value="F:monooxygenase activity"/>
    <property type="evidence" value="ECO:0007669"/>
    <property type="project" value="UniProtKB-KW"/>
</dbReference>
<organism evidence="8 9">
    <name type="scientific">Cercospora kikuchii</name>
    <dbReference type="NCBI Taxonomy" id="84275"/>
    <lineage>
        <taxon>Eukaryota</taxon>
        <taxon>Fungi</taxon>
        <taxon>Dikarya</taxon>
        <taxon>Ascomycota</taxon>
        <taxon>Pezizomycotina</taxon>
        <taxon>Dothideomycetes</taxon>
        <taxon>Dothideomycetidae</taxon>
        <taxon>Mycosphaerellales</taxon>
        <taxon>Mycosphaerellaceae</taxon>
        <taxon>Cercospora</taxon>
    </lineage>
</organism>
<dbReference type="PANTHER" id="PTHR13789">
    <property type="entry name" value="MONOOXYGENASE"/>
    <property type="match status" value="1"/>
</dbReference>
<dbReference type="Gene3D" id="3.50.50.60">
    <property type="entry name" value="FAD/NAD(P)-binding domain"/>
    <property type="match status" value="1"/>
</dbReference>
<sequence length="438" mass="48845">MQSLNITIVGAGIGGLQTALALSSSNHKITVLESASAFEEVGAGIRVPPNSVRLSEAWGVDFSKVKKELSRGDRFKDWKGNVLLDCDYSDVKERYGTEYYFIHRADLINLLAETIQQRRNVTIRLGARVSTYDFYKPSVTLASGEVIASNLVVCADGIKSAARNAVNGSPIAPQDTGDVTYRILVPAAPLLADPEMRNLVTELWATQWLGPEGHAVSYPLREGELYNIILYVTHSSDKGEPVGEDVWKSARNNGELVERFHDWCPQVRKLCAMTGEYLKWRLADFSQLDSWVHASGKVCLLGDACHPMMPSMAQGAAQATEDAAALKAVLDTETSIPAALAKYQKARLPRAAYVAKNTRVLQEWLHLYDGPARQERDELMQRDDARNPIFWGCRERNDWLFGHNALHLDDNKKIPPLPPVPTKEASVYRRDGEKKWRL</sequence>
<dbReference type="GO" id="GO:0071949">
    <property type="term" value="F:FAD binding"/>
    <property type="evidence" value="ECO:0007669"/>
    <property type="project" value="InterPro"/>
</dbReference>
<evidence type="ECO:0000259" key="7">
    <source>
        <dbReference type="Pfam" id="PF01494"/>
    </source>
</evidence>
<evidence type="ECO:0000256" key="4">
    <source>
        <dbReference type="ARBA" id="ARBA00023002"/>
    </source>
</evidence>
<dbReference type="OrthoDB" id="16820at2759"/>
<dbReference type="SUPFAM" id="SSF54373">
    <property type="entry name" value="FAD-linked reductases, C-terminal domain"/>
    <property type="match status" value="1"/>
</dbReference>
<evidence type="ECO:0000256" key="6">
    <source>
        <dbReference type="SAM" id="MobiDB-lite"/>
    </source>
</evidence>
<evidence type="ECO:0000256" key="2">
    <source>
        <dbReference type="ARBA" id="ARBA00022630"/>
    </source>
</evidence>
<keyword evidence="9" id="KW-1185">Reference proteome</keyword>